<dbReference type="OrthoDB" id="9811293at2"/>
<reference evidence="2 3" key="1">
    <citation type="submission" date="2018-06" db="EMBL/GenBank/DDBJ databases">
        <title>Genomic Encyclopedia of Type Strains, Phase III (KMG-III): the genomes of soil and plant-associated and newly described type strains.</title>
        <authorList>
            <person name="Whitman W."/>
        </authorList>
    </citation>
    <scope>NUCLEOTIDE SEQUENCE [LARGE SCALE GENOMIC DNA]</scope>
    <source>
        <strain evidence="2 3">CECT 5889</strain>
    </source>
</reference>
<feature type="transmembrane region" description="Helical" evidence="1">
    <location>
        <begin position="261"/>
        <end position="284"/>
    </location>
</feature>
<feature type="transmembrane region" description="Helical" evidence="1">
    <location>
        <begin position="174"/>
        <end position="200"/>
    </location>
</feature>
<dbReference type="InterPro" id="IPR007354">
    <property type="entry name" value="CruF-like"/>
</dbReference>
<keyword evidence="1" id="KW-0812">Transmembrane</keyword>
<evidence type="ECO:0000313" key="2">
    <source>
        <dbReference type="EMBL" id="PYE39366.1"/>
    </source>
</evidence>
<accession>A0A2V4US76</accession>
<evidence type="ECO:0000256" key="1">
    <source>
        <dbReference type="SAM" id="Phobius"/>
    </source>
</evidence>
<name>A0A2V4US76_9GAMM</name>
<feature type="transmembrane region" description="Helical" evidence="1">
    <location>
        <begin position="221"/>
        <end position="241"/>
    </location>
</feature>
<feature type="transmembrane region" description="Helical" evidence="1">
    <location>
        <begin position="36"/>
        <end position="55"/>
    </location>
</feature>
<feature type="transmembrane region" description="Helical" evidence="1">
    <location>
        <begin position="107"/>
        <end position="126"/>
    </location>
</feature>
<feature type="transmembrane region" description="Helical" evidence="1">
    <location>
        <begin position="138"/>
        <end position="154"/>
    </location>
</feature>
<dbReference type="RefSeq" id="WP_110923020.1">
    <property type="nucleotide sequence ID" value="NZ_QJSU01000004.1"/>
</dbReference>
<dbReference type="Proteomes" id="UP000247746">
    <property type="component" value="Unassembled WGS sequence"/>
</dbReference>
<sequence length="292" mass="33537">MINTKFQQQTMWMCIALLAVLNFILGSTGDGLLGPLTPFYTTIVLFVFACVHGIHKYGLKKFLIFFIITCVVSWTYETISILTGFPFGSYDYSAFLGQKIWLVPIQIMPSYFAVGYLTWTVAHVLLDKFDAKLKDSSVYTVPLIASFLMVMWDLSMDPHRATMLKAWTWENGGVFFGVPFSNFLGWFLCVFTIFQIFALYQRSQSEKFPEEAISIYDRNHWLQPILMYGVIAVEFITTYIFNENTLITTLDGHQWWTKDLLGSLALVSIFTMFFVTVLGTVKVLSNKNMKKN</sequence>
<protein>
    <submittedName>
        <fullName evidence="2">Putative membrane protein</fullName>
    </submittedName>
</protein>
<comment type="caution">
    <text evidence="2">The sequence shown here is derived from an EMBL/GenBank/DDBJ whole genome shotgun (WGS) entry which is preliminary data.</text>
</comment>
<gene>
    <name evidence="2" type="ORF">DFP82_104178</name>
</gene>
<feature type="transmembrane region" description="Helical" evidence="1">
    <location>
        <begin position="62"/>
        <end position="87"/>
    </location>
</feature>
<dbReference type="PANTHER" id="PTHR39419">
    <property type="entry name" value="SLL0814 PROTEIN"/>
    <property type="match status" value="1"/>
</dbReference>
<dbReference type="Pfam" id="PF04240">
    <property type="entry name" value="Caroten_synth"/>
    <property type="match status" value="1"/>
</dbReference>
<keyword evidence="3" id="KW-1185">Reference proteome</keyword>
<keyword evidence="1" id="KW-1133">Transmembrane helix</keyword>
<dbReference type="PANTHER" id="PTHR39419:SF1">
    <property type="entry name" value="SLL0814 PROTEIN"/>
    <property type="match status" value="1"/>
</dbReference>
<proteinExistence type="predicted"/>
<evidence type="ECO:0000313" key="3">
    <source>
        <dbReference type="Proteomes" id="UP000247746"/>
    </source>
</evidence>
<dbReference type="AlphaFoldDB" id="A0A2V4US76"/>
<organism evidence="2 3">
    <name type="scientific">Psychrobacter fozii</name>
    <dbReference type="NCBI Taxonomy" id="198480"/>
    <lineage>
        <taxon>Bacteria</taxon>
        <taxon>Pseudomonadati</taxon>
        <taxon>Pseudomonadota</taxon>
        <taxon>Gammaproteobacteria</taxon>
        <taxon>Moraxellales</taxon>
        <taxon>Moraxellaceae</taxon>
        <taxon>Psychrobacter</taxon>
    </lineage>
</organism>
<keyword evidence="1" id="KW-0472">Membrane</keyword>
<dbReference type="EMBL" id="QJSU01000004">
    <property type="protein sequence ID" value="PYE39366.1"/>
    <property type="molecule type" value="Genomic_DNA"/>
</dbReference>